<dbReference type="GO" id="GO:0009007">
    <property type="term" value="F:site-specific DNA-methyltransferase (adenine-specific) activity"/>
    <property type="evidence" value="ECO:0007669"/>
    <property type="project" value="UniProtKB-EC"/>
</dbReference>
<keyword evidence="2" id="KW-0489">Methyltransferase</keyword>
<protein>
    <recommendedName>
        <fullName evidence="1">site-specific DNA-methyltransferase (adenine-specific)</fullName>
        <ecNumber evidence="1">2.1.1.72</ecNumber>
    </recommendedName>
</protein>
<dbReference type="PANTHER" id="PTHR33841">
    <property type="entry name" value="DNA METHYLTRANSFERASE YEEA-RELATED"/>
    <property type="match status" value="1"/>
</dbReference>
<keyword evidence="7" id="KW-1185">Reference proteome</keyword>
<dbReference type="InterPro" id="IPR041635">
    <property type="entry name" value="Type_ISP_LLaBIII_C"/>
</dbReference>
<evidence type="ECO:0000256" key="4">
    <source>
        <dbReference type="ARBA" id="ARBA00047942"/>
    </source>
</evidence>
<keyword evidence="3" id="KW-0808">Transferase</keyword>
<dbReference type="PRINTS" id="PR00507">
    <property type="entry name" value="N12N6MTFRASE"/>
</dbReference>
<accession>A0A518CDD8</accession>
<name>A0A518CDD8_9BACT</name>
<evidence type="ECO:0000313" key="6">
    <source>
        <dbReference type="EMBL" id="QDU77240.1"/>
    </source>
</evidence>
<dbReference type="KEGG" id="bvo:Pan97_43050"/>
<dbReference type="EMBL" id="CP036289">
    <property type="protein sequence ID" value="QDU77240.1"/>
    <property type="molecule type" value="Genomic_DNA"/>
</dbReference>
<dbReference type="CDD" id="cd02440">
    <property type="entry name" value="AdoMet_MTases"/>
    <property type="match status" value="1"/>
</dbReference>
<evidence type="ECO:0000256" key="3">
    <source>
        <dbReference type="ARBA" id="ARBA00022679"/>
    </source>
</evidence>
<dbReference type="RefSeq" id="WP_144975991.1">
    <property type="nucleotide sequence ID" value="NZ_CP036289.1"/>
</dbReference>
<dbReference type="SUPFAM" id="SSF53335">
    <property type="entry name" value="S-adenosyl-L-methionine-dependent methyltransferases"/>
    <property type="match status" value="1"/>
</dbReference>
<dbReference type="AlphaFoldDB" id="A0A518CDD8"/>
<dbReference type="Gene3D" id="3.40.50.150">
    <property type="entry name" value="Vaccinia Virus protein VP39"/>
    <property type="match status" value="1"/>
</dbReference>
<feature type="domain" description="Type ISP restriction-modification enzyme LLaBIII C-terminal specificity" evidence="5">
    <location>
        <begin position="396"/>
        <end position="724"/>
    </location>
</feature>
<evidence type="ECO:0000313" key="7">
    <source>
        <dbReference type="Proteomes" id="UP000318626"/>
    </source>
</evidence>
<evidence type="ECO:0000259" key="5">
    <source>
        <dbReference type="Pfam" id="PF18135"/>
    </source>
</evidence>
<dbReference type="Proteomes" id="UP000318626">
    <property type="component" value="Chromosome"/>
</dbReference>
<sequence length="746" mass="85586">MSVGQSAYRIEAELAKNFPQQRRDRGVFYTPWEVANRVVFQVDERLKRDFHLPDGLADMATWESLRSRLKIEIPQEVDAHQPFVKILEPAAGTGIFLIAALKQMHENIVSAARNRKSADTRWQKYVAEDLPGRMHAFEIMPVAIEHLQSLLSQFLEDHGAAKKNLGPVSVYCGNALEAKVHAQLGSPATVVLGNPPYAAASTNTSAWIKQLLRGKTPENANLRSYFEVDGLPLQEKKLWLHDDYVKFLRIAQWHMERAKYGVIGYVVNHGFIDNVTFRGLRFQLLDQFDSIDLLDLNGNTKKRGTTSRLTRDESVFDIGQGVAISIFSRSPTAQRKQSVRYGERWGPRESKLKELAESPWDDLVDQKITPLPPHYFLSPRSFHASREYDRGILITKLFPQGTSTVVTARDALVIDTSRERLLARIDEFRNRRVSDEELRTKYFPRPRSSQYLPGDTRGWKLPKARELLREDDQWQDRTEPCAYRPFDRRWIYWSSSMIDWPRGEAMDEMRHADALGLVVRRQMPTDRPCNFFFVADCLAIDGLLRSDNRGNETLLPLMIHGQENIDRNRLPAYLSDVPARSIMAYVYALFHCDQYRTQFASHLQVEFPRVFFPPDYDIHCQLSELGERLISLHLPVEDLVSGEIDPPAVPVASGHPKHRDERIWIDGNTPIAQADTDAWLFHIGSHQVLRKWLKDRRGMVLTNAEVAHYGRIITAVQQTKSLMRQIDETIKKLGGLHRALGISKLA</sequence>
<dbReference type="InterPro" id="IPR029063">
    <property type="entry name" value="SAM-dependent_MTases_sf"/>
</dbReference>
<dbReference type="OrthoDB" id="9758243at2"/>
<evidence type="ECO:0000256" key="1">
    <source>
        <dbReference type="ARBA" id="ARBA00011900"/>
    </source>
</evidence>
<proteinExistence type="predicted"/>
<dbReference type="EC" id="2.1.1.72" evidence="1"/>
<comment type="catalytic activity">
    <reaction evidence="4">
        <text>a 2'-deoxyadenosine in DNA + S-adenosyl-L-methionine = an N(6)-methyl-2'-deoxyadenosine in DNA + S-adenosyl-L-homocysteine + H(+)</text>
        <dbReference type="Rhea" id="RHEA:15197"/>
        <dbReference type="Rhea" id="RHEA-COMP:12418"/>
        <dbReference type="Rhea" id="RHEA-COMP:12419"/>
        <dbReference type="ChEBI" id="CHEBI:15378"/>
        <dbReference type="ChEBI" id="CHEBI:57856"/>
        <dbReference type="ChEBI" id="CHEBI:59789"/>
        <dbReference type="ChEBI" id="CHEBI:90615"/>
        <dbReference type="ChEBI" id="CHEBI:90616"/>
        <dbReference type="EC" id="2.1.1.72"/>
    </reaction>
</comment>
<dbReference type="Pfam" id="PF18135">
    <property type="entry name" value="Type_ISP_C"/>
    <property type="match status" value="1"/>
</dbReference>
<evidence type="ECO:0000256" key="2">
    <source>
        <dbReference type="ARBA" id="ARBA00022603"/>
    </source>
</evidence>
<reference evidence="7" key="1">
    <citation type="submission" date="2019-02" db="EMBL/GenBank/DDBJ databases">
        <title>Deep-cultivation of Planctomycetes and their phenomic and genomic characterization uncovers novel biology.</title>
        <authorList>
            <person name="Wiegand S."/>
            <person name="Jogler M."/>
            <person name="Boedeker C."/>
            <person name="Pinto D."/>
            <person name="Vollmers J."/>
            <person name="Rivas-Marin E."/>
            <person name="Kohn T."/>
            <person name="Peeters S.H."/>
            <person name="Heuer A."/>
            <person name="Rast P."/>
            <person name="Oberbeckmann S."/>
            <person name="Bunk B."/>
            <person name="Jeske O."/>
            <person name="Meyerdierks A."/>
            <person name="Storesund J.E."/>
            <person name="Kallscheuer N."/>
            <person name="Luecker S."/>
            <person name="Lage O.M."/>
            <person name="Pohl T."/>
            <person name="Merkel B.J."/>
            <person name="Hornburger P."/>
            <person name="Mueller R.-W."/>
            <person name="Bruemmer F."/>
            <person name="Labrenz M."/>
            <person name="Spormann A.M."/>
            <person name="Op den Camp H."/>
            <person name="Overmann J."/>
            <person name="Amann R."/>
            <person name="Jetten M.S.M."/>
            <person name="Mascher T."/>
            <person name="Medema M.H."/>
            <person name="Devos D.P."/>
            <person name="Kaster A.-K."/>
            <person name="Ovreas L."/>
            <person name="Rohde M."/>
            <person name="Galperin M.Y."/>
            <person name="Jogler C."/>
        </authorList>
    </citation>
    <scope>NUCLEOTIDE SEQUENCE [LARGE SCALE GENOMIC DNA]</scope>
    <source>
        <strain evidence="7">Pan97</strain>
    </source>
</reference>
<organism evidence="6 7">
    <name type="scientific">Bremerella volcania</name>
    <dbReference type="NCBI Taxonomy" id="2527984"/>
    <lineage>
        <taxon>Bacteria</taxon>
        <taxon>Pseudomonadati</taxon>
        <taxon>Planctomycetota</taxon>
        <taxon>Planctomycetia</taxon>
        <taxon>Pirellulales</taxon>
        <taxon>Pirellulaceae</taxon>
        <taxon>Bremerella</taxon>
    </lineage>
</organism>
<dbReference type="PANTHER" id="PTHR33841:SF1">
    <property type="entry name" value="DNA METHYLTRANSFERASE A"/>
    <property type="match status" value="1"/>
</dbReference>
<dbReference type="InterPro" id="IPR050953">
    <property type="entry name" value="N4_N6_ade-DNA_methylase"/>
</dbReference>
<dbReference type="GO" id="GO:0032259">
    <property type="term" value="P:methylation"/>
    <property type="evidence" value="ECO:0007669"/>
    <property type="project" value="UniProtKB-KW"/>
</dbReference>
<gene>
    <name evidence="6" type="ORF">Pan97_43050</name>
</gene>